<dbReference type="Proteomes" id="UP000294737">
    <property type="component" value="Unassembled WGS sequence"/>
</dbReference>
<dbReference type="EMBL" id="SNWF01000005">
    <property type="protein sequence ID" value="TDN89829.1"/>
    <property type="molecule type" value="Genomic_DNA"/>
</dbReference>
<accession>A0A4R6G5N7</accession>
<keyword evidence="3" id="KW-1185">Reference proteome</keyword>
<sequence>MNLSNRELSTLIWLAVFTTWVMLNASVRSSIPPLIRAICQGKVLASLLLAGLWIILSTTILKEVGLWNWENLKTTLVWALTFGFVTFFNLSRISEDHAYFKKTTRDIFRVTVAITFIMELYSFPMIVELLLVPFLALFTALSVFTERKPEYAVAHKISFSVLVTAGCFYLLNGLYQAINDFTAFASIANLREFTVPLFLSLLYLPFIYFLKIYMAYESGAPRITSSITDKKLQLYAKRKAITSFALDTQLIELWTHELYKDSLTSKAQVLKSIQALKDKKYAEAHPPVVAREDGWSPYLARLFCSDDGLVAGNYRPQFDEKWFANSPMLELSSDDILPNNIAYYIEGDEHCAKKLTIKLNVNTFPNKLESEKYFQDLCVTLLKAAKVESDSVTETLGVNKKGQKDIFTNTHRISLIKENFKKKHRGYSQIFVIETL</sequence>
<keyword evidence="1" id="KW-0472">Membrane</keyword>
<organism evidence="2 3">
    <name type="scientific">Herminiimonas fonticola</name>
    <dbReference type="NCBI Taxonomy" id="303380"/>
    <lineage>
        <taxon>Bacteria</taxon>
        <taxon>Pseudomonadati</taxon>
        <taxon>Pseudomonadota</taxon>
        <taxon>Betaproteobacteria</taxon>
        <taxon>Burkholderiales</taxon>
        <taxon>Oxalobacteraceae</taxon>
        <taxon>Herminiimonas</taxon>
    </lineage>
</organism>
<protein>
    <submittedName>
        <fullName evidence="2">Uncharacterized protein</fullName>
    </submittedName>
</protein>
<evidence type="ECO:0000313" key="2">
    <source>
        <dbReference type="EMBL" id="TDN89829.1"/>
    </source>
</evidence>
<dbReference type="RefSeq" id="WP_112991924.1">
    <property type="nucleotide sequence ID" value="NZ_PTLZ01000002.1"/>
</dbReference>
<evidence type="ECO:0000256" key="1">
    <source>
        <dbReference type="SAM" id="Phobius"/>
    </source>
</evidence>
<keyword evidence="1" id="KW-0812">Transmembrane</keyword>
<dbReference type="AlphaFoldDB" id="A0A4R6G5N7"/>
<feature type="transmembrane region" description="Helical" evidence="1">
    <location>
        <begin position="76"/>
        <end position="94"/>
    </location>
</feature>
<proteinExistence type="predicted"/>
<dbReference type="OrthoDB" id="9182155at2"/>
<name>A0A4R6G5N7_9BURK</name>
<reference evidence="2 3" key="1">
    <citation type="submission" date="2019-03" db="EMBL/GenBank/DDBJ databases">
        <title>Genomic Encyclopedia of Type Strains, Phase IV (KMG-IV): sequencing the most valuable type-strain genomes for metagenomic binning, comparative biology and taxonomic classification.</title>
        <authorList>
            <person name="Goeker M."/>
        </authorList>
    </citation>
    <scope>NUCLEOTIDE SEQUENCE [LARGE SCALE GENOMIC DNA]</scope>
    <source>
        <strain evidence="2 3">DSM 18555</strain>
    </source>
</reference>
<comment type="caution">
    <text evidence="2">The sequence shown here is derived from an EMBL/GenBank/DDBJ whole genome shotgun (WGS) entry which is preliminary data.</text>
</comment>
<keyword evidence="1" id="KW-1133">Transmembrane helix</keyword>
<gene>
    <name evidence="2" type="ORF">EV677_1893</name>
</gene>
<feature type="transmembrane region" description="Helical" evidence="1">
    <location>
        <begin position="12"/>
        <end position="31"/>
    </location>
</feature>
<feature type="transmembrane region" description="Helical" evidence="1">
    <location>
        <begin position="195"/>
        <end position="216"/>
    </location>
</feature>
<evidence type="ECO:0000313" key="3">
    <source>
        <dbReference type="Proteomes" id="UP000294737"/>
    </source>
</evidence>
<feature type="transmembrane region" description="Helical" evidence="1">
    <location>
        <begin position="157"/>
        <end position="175"/>
    </location>
</feature>
<feature type="transmembrane region" description="Helical" evidence="1">
    <location>
        <begin position="43"/>
        <end position="61"/>
    </location>
</feature>